<dbReference type="GeneID" id="83883104"/>
<gene>
    <name evidence="2" type="ORF">PH7735_00698</name>
</gene>
<feature type="signal peptide" evidence="1">
    <location>
        <begin position="1"/>
        <end position="26"/>
    </location>
</feature>
<dbReference type="Proteomes" id="UP000051870">
    <property type="component" value="Unassembled WGS sequence"/>
</dbReference>
<evidence type="ECO:0000313" key="3">
    <source>
        <dbReference type="Proteomes" id="UP000051870"/>
    </source>
</evidence>
<keyword evidence="3" id="KW-1185">Reference proteome</keyword>
<reference evidence="3" key="1">
    <citation type="submission" date="2015-09" db="EMBL/GenBank/DDBJ databases">
        <authorList>
            <person name="Rodrigo-Torres Lidia"/>
            <person name="Arahal R.David."/>
        </authorList>
    </citation>
    <scope>NUCLEOTIDE SEQUENCE [LARGE SCALE GENOMIC DNA]</scope>
    <source>
        <strain evidence="3">CECT 7735</strain>
    </source>
</reference>
<dbReference type="EMBL" id="CYTW01000001">
    <property type="protein sequence ID" value="CUJ87002.1"/>
    <property type="molecule type" value="Genomic_DNA"/>
</dbReference>
<accession>A0A0P1I346</accession>
<sequence length="52" mass="5425">MKILENMRLGALSLAIVLGIAAEGHAAFDTLAVQHFVQSDQVVAACVDAKTS</sequence>
<dbReference type="AlphaFoldDB" id="A0A0P1I346"/>
<feature type="chain" id="PRO_5006064833" evidence="1">
    <location>
        <begin position="27"/>
        <end position="52"/>
    </location>
</feature>
<evidence type="ECO:0000313" key="2">
    <source>
        <dbReference type="EMBL" id="CUJ87002.1"/>
    </source>
</evidence>
<name>A0A0P1I346_9RHOB</name>
<dbReference type="RefSeq" id="WP_158503167.1">
    <property type="nucleotide sequence ID" value="NZ_CYTW01000001.1"/>
</dbReference>
<organism evidence="2 3">
    <name type="scientific">Shimia thalassica</name>
    <dbReference type="NCBI Taxonomy" id="1715693"/>
    <lineage>
        <taxon>Bacteria</taxon>
        <taxon>Pseudomonadati</taxon>
        <taxon>Pseudomonadota</taxon>
        <taxon>Alphaproteobacteria</taxon>
        <taxon>Rhodobacterales</taxon>
        <taxon>Roseobacteraceae</taxon>
    </lineage>
</organism>
<evidence type="ECO:0000256" key="1">
    <source>
        <dbReference type="SAM" id="SignalP"/>
    </source>
</evidence>
<proteinExistence type="predicted"/>
<protein>
    <submittedName>
        <fullName evidence="2">Uncharacterized protein</fullName>
    </submittedName>
</protein>
<keyword evidence="1" id="KW-0732">Signal</keyword>